<dbReference type="GO" id="GO:0005829">
    <property type="term" value="C:cytosol"/>
    <property type="evidence" value="ECO:0007669"/>
    <property type="project" value="TreeGrafter"/>
</dbReference>
<sequence>MTVTRHKVRELAFQTLFLLSSNDTDLDNALQEVLQASKINNCPEYLRFLVQGVWQNRQQLDQDLTQFLKKGWSLKRLSRVDVNILRIGLFEIKESQAIPAKVAVNEALELVDQYSDPESKKFVNGILSNFIPAE</sequence>
<evidence type="ECO:0000256" key="3">
    <source>
        <dbReference type="ARBA" id="ARBA00022884"/>
    </source>
</evidence>
<dbReference type="GO" id="GO:0006353">
    <property type="term" value="P:DNA-templated transcription termination"/>
    <property type="evidence" value="ECO:0007669"/>
    <property type="project" value="UniProtKB-UniRule"/>
</dbReference>
<dbReference type="EMBL" id="QOCR01000004">
    <property type="protein sequence ID" value="RHW49628.1"/>
    <property type="molecule type" value="Genomic_DNA"/>
</dbReference>
<evidence type="ECO:0000256" key="6">
    <source>
        <dbReference type="HAMAP-Rule" id="MF_00073"/>
    </source>
</evidence>
<dbReference type="KEGG" id="lbm:DS830_02125"/>
<dbReference type="Gene3D" id="1.10.940.10">
    <property type="entry name" value="NusB-like"/>
    <property type="match status" value="1"/>
</dbReference>
<dbReference type="GO" id="GO:0031564">
    <property type="term" value="P:transcription antitermination"/>
    <property type="evidence" value="ECO:0007669"/>
    <property type="project" value="UniProtKB-KW"/>
</dbReference>
<keyword evidence="4 6" id="KW-0805">Transcription regulation</keyword>
<dbReference type="HAMAP" id="MF_00073">
    <property type="entry name" value="NusB"/>
    <property type="match status" value="1"/>
</dbReference>
<comment type="similarity">
    <text evidence="1 6">Belongs to the NusB family.</text>
</comment>
<evidence type="ECO:0000313" key="8">
    <source>
        <dbReference type="Proteomes" id="UP000284109"/>
    </source>
</evidence>
<keyword evidence="5 6" id="KW-0804">Transcription</keyword>
<dbReference type="OrthoDB" id="9811381at2"/>
<dbReference type="AlphaFoldDB" id="A0A347SQM1"/>
<comment type="function">
    <text evidence="6">Involved in transcription antitermination. Required for transcription of ribosomal RNA (rRNA) genes. Binds specifically to the boxA antiterminator sequence of the ribosomal RNA (rrn) operons.</text>
</comment>
<dbReference type="Proteomes" id="UP000284109">
    <property type="component" value="Unassembled WGS sequence"/>
</dbReference>
<organism evidence="7 8">
    <name type="scientific">Bombilactobacillus bombi</name>
    <dbReference type="NCBI Taxonomy" id="1303590"/>
    <lineage>
        <taxon>Bacteria</taxon>
        <taxon>Bacillati</taxon>
        <taxon>Bacillota</taxon>
        <taxon>Bacilli</taxon>
        <taxon>Lactobacillales</taxon>
        <taxon>Lactobacillaceae</taxon>
        <taxon>Bombilactobacillus</taxon>
    </lineage>
</organism>
<name>A0A347SQM1_9LACO</name>
<proteinExistence type="inferred from homology"/>
<reference evidence="7 8" key="1">
    <citation type="submission" date="2018-07" db="EMBL/GenBank/DDBJ databases">
        <title>Genome sequences of six Lactobacillus spp. isolated from bumble bee guts.</title>
        <authorList>
            <person name="Motta E.V.S."/>
            <person name="Moran N.A."/>
        </authorList>
    </citation>
    <scope>NUCLEOTIDE SEQUENCE [LARGE SCALE GENOMIC DNA]</scope>
    <source>
        <strain evidence="7 8">BI-1.1</strain>
    </source>
</reference>
<dbReference type="SUPFAM" id="SSF48013">
    <property type="entry name" value="NusB-like"/>
    <property type="match status" value="1"/>
</dbReference>
<dbReference type="GO" id="GO:0003723">
    <property type="term" value="F:RNA binding"/>
    <property type="evidence" value="ECO:0007669"/>
    <property type="project" value="UniProtKB-UniRule"/>
</dbReference>
<evidence type="ECO:0000256" key="1">
    <source>
        <dbReference type="ARBA" id="ARBA00005952"/>
    </source>
</evidence>
<evidence type="ECO:0000313" key="7">
    <source>
        <dbReference type="EMBL" id="RHW49628.1"/>
    </source>
</evidence>
<keyword evidence="3 6" id="KW-0694">RNA-binding</keyword>
<accession>A0A347SQM1</accession>
<dbReference type="RefSeq" id="WP_118901172.1">
    <property type="nucleotide sequence ID" value="NZ_CP031513.1"/>
</dbReference>
<dbReference type="NCBIfam" id="NF001223">
    <property type="entry name" value="PRK00202.1-1"/>
    <property type="match status" value="1"/>
</dbReference>
<comment type="caution">
    <text evidence="7">The sequence shown here is derived from an EMBL/GenBank/DDBJ whole genome shotgun (WGS) entry which is preliminary data.</text>
</comment>
<dbReference type="InterPro" id="IPR011605">
    <property type="entry name" value="NusB_fam"/>
</dbReference>
<protein>
    <recommendedName>
        <fullName evidence="6">Transcription antitermination protein NusB</fullName>
    </recommendedName>
    <alternativeName>
        <fullName evidence="6">Antitermination factor NusB</fullName>
    </alternativeName>
</protein>
<evidence type="ECO:0000256" key="4">
    <source>
        <dbReference type="ARBA" id="ARBA00023015"/>
    </source>
</evidence>
<dbReference type="PANTHER" id="PTHR11078">
    <property type="entry name" value="N UTILIZATION SUBSTANCE PROTEIN B-RELATED"/>
    <property type="match status" value="1"/>
</dbReference>
<keyword evidence="8" id="KW-1185">Reference proteome</keyword>
<dbReference type="InterPro" id="IPR006027">
    <property type="entry name" value="NusB_RsmB_TIM44"/>
</dbReference>
<dbReference type="Pfam" id="PF01029">
    <property type="entry name" value="NusB"/>
    <property type="match status" value="1"/>
</dbReference>
<keyword evidence="2 6" id="KW-0889">Transcription antitermination</keyword>
<gene>
    <name evidence="6" type="primary">nusB</name>
    <name evidence="7" type="ORF">DS831_05555</name>
</gene>
<dbReference type="PANTHER" id="PTHR11078:SF3">
    <property type="entry name" value="ANTITERMINATION NUSB DOMAIN-CONTAINING PROTEIN"/>
    <property type="match status" value="1"/>
</dbReference>
<evidence type="ECO:0000256" key="2">
    <source>
        <dbReference type="ARBA" id="ARBA00022814"/>
    </source>
</evidence>
<evidence type="ECO:0000256" key="5">
    <source>
        <dbReference type="ARBA" id="ARBA00023163"/>
    </source>
</evidence>
<dbReference type="InterPro" id="IPR035926">
    <property type="entry name" value="NusB-like_sf"/>
</dbReference>
<dbReference type="NCBIfam" id="TIGR01951">
    <property type="entry name" value="nusB"/>
    <property type="match status" value="1"/>
</dbReference>